<evidence type="ECO:0000256" key="11">
    <source>
        <dbReference type="HAMAP-Rule" id="MF_00101"/>
    </source>
</evidence>
<dbReference type="EMBL" id="ABXP02000106">
    <property type="protein sequence ID" value="KKC29069.1"/>
    <property type="molecule type" value="Genomic_DNA"/>
</dbReference>
<dbReference type="PANTHER" id="PTHR12215:SF10">
    <property type="entry name" value="L-AMINOADIPATE-SEMIALDEHYDE DEHYDROGENASE-PHOSPHOPANTETHEINYL TRANSFERASE"/>
    <property type="match status" value="1"/>
</dbReference>
<keyword evidence="7 11" id="KW-0276">Fatty acid metabolism</keyword>
<evidence type="ECO:0000313" key="13">
    <source>
        <dbReference type="EMBL" id="KKC29069.1"/>
    </source>
</evidence>
<evidence type="ECO:0000256" key="9">
    <source>
        <dbReference type="ARBA" id="ARBA00023098"/>
    </source>
</evidence>
<dbReference type="InterPro" id="IPR002582">
    <property type="entry name" value="ACPS"/>
</dbReference>
<comment type="subcellular location">
    <subcellularLocation>
        <location evidence="11">Cytoplasm</location>
    </subcellularLocation>
</comment>
<dbReference type="InterPro" id="IPR050559">
    <property type="entry name" value="P-Pant_transferase_sf"/>
</dbReference>
<evidence type="ECO:0000256" key="7">
    <source>
        <dbReference type="ARBA" id="ARBA00022832"/>
    </source>
</evidence>
<name>A0A0F5PMK4_9THEO</name>
<reference evidence="13 14" key="1">
    <citation type="submission" date="2008-07" db="EMBL/GenBank/DDBJ databases">
        <authorList>
            <person name="Gonzalez J."/>
            <person name="Sokolova T."/>
            <person name="Ferriera S."/>
            <person name="Johnson J."/>
            <person name="Kravitz S."/>
            <person name="Beeson K."/>
            <person name="Sutton G."/>
            <person name="Rogers Y.-H."/>
            <person name="Friedman R."/>
            <person name="Frazier M."/>
            <person name="Venter J.C."/>
        </authorList>
    </citation>
    <scope>NUCLEOTIDE SEQUENCE [LARGE SCALE GENOMIC DNA]</scope>
    <source>
        <strain evidence="13 14">DSM 12653</strain>
    </source>
</reference>
<dbReference type="SUPFAM" id="SSF56214">
    <property type="entry name" value="4'-phosphopantetheinyl transferase"/>
    <property type="match status" value="1"/>
</dbReference>
<dbReference type="EC" id="2.7.8.7" evidence="11"/>
<protein>
    <recommendedName>
        <fullName evidence="11">Holo-[acyl-carrier-protein] synthase</fullName>
        <shortName evidence="11">Holo-ACP synthase</shortName>
        <ecNumber evidence="11">2.7.8.7</ecNumber>
    </recommendedName>
    <alternativeName>
        <fullName evidence="11">4'-phosphopantetheinyl transferase AcpS</fullName>
    </alternativeName>
</protein>
<dbReference type="GO" id="GO:0006633">
    <property type="term" value="P:fatty acid biosynthetic process"/>
    <property type="evidence" value="ECO:0007669"/>
    <property type="project" value="UniProtKB-UniRule"/>
</dbReference>
<dbReference type="Pfam" id="PF01648">
    <property type="entry name" value="ACPS"/>
    <property type="match status" value="1"/>
</dbReference>
<keyword evidence="5 11" id="KW-0808">Transferase</keyword>
<feature type="binding site" evidence="11">
    <location>
        <position position="8"/>
    </location>
    <ligand>
        <name>Mg(2+)</name>
        <dbReference type="ChEBI" id="CHEBI:18420"/>
    </ligand>
</feature>
<comment type="caution">
    <text evidence="13">The sequence shown here is derived from an EMBL/GenBank/DDBJ whole genome shotgun (WGS) entry which is preliminary data.</text>
</comment>
<comment type="catalytic activity">
    <reaction evidence="11">
        <text>apo-[ACP] + CoA = holo-[ACP] + adenosine 3',5'-bisphosphate + H(+)</text>
        <dbReference type="Rhea" id="RHEA:12068"/>
        <dbReference type="Rhea" id="RHEA-COMP:9685"/>
        <dbReference type="Rhea" id="RHEA-COMP:9690"/>
        <dbReference type="ChEBI" id="CHEBI:15378"/>
        <dbReference type="ChEBI" id="CHEBI:29999"/>
        <dbReference type="ChEBI" id="CHEBI:57287"/>
        <dbReference type="ChEBI" id="CHEBI:58343"/>
        <dbReference type="ChEBI" id="CHEBI:64479"/>
        <dbReference type="EC" id="2.7.8.7"/>
    </reaction>
</comment>
<keyword evidence="10 11" id="KW-0275">Fatty acid biosynthesis</keyword>
<dbReference type="Proteomes" id="UP000010146">
    <property type="component" value="Unassembled WGS sequence"/>
</dbReference>
<dbReference type="GO" id="GO:0008897">
    <property type="term" value="F:holo-[acyl-carrier-protein] synthase activity"/>
    <property type="evidence" value="ECO:0007669"/>
    <property type="project" value="UniProtKB-UniRule"/>
</dbReference>
<dbReference type="GO" id="GO:0000287">
    <property type="term" value="F:magnesium ion binding"/>
    <property type="evidence" value="ECO:0007669"/>
    <property type="project" value="UniProtKB-UniRule"/>
</dbReference>
<reference evidence="14" key="3">
    <citation type="submission" date="2015-02" db="EMBL/GenBank/DDBJ databases">
        <title>Genome analysis of three genomes within the thermophilic hydrogenogenic bacterial species Caldanaerobacter subterraneus.</title>
        <authorList>
            <person name="Sant'Anna F.H."/>
            <person name="Lebedinsky A."/>
            <person name="Sokolova T."/>
            <person name="Robb F.T."/>
            <person name="Gonzalez J.M."/>
        </authorList>
    </citation>
    <scope>NUCLEOTIDE SEQUENCE [LARGE SCALE GENOMIC DNA]</scope>
    <source>
        <strain evidence="14">DSM 12653</strain>
    </source>
</reference>
<keyword evidence="9 11" id="KW-0443">Lipid metabolism</keyword>
<keyword evidence="3 11" id="KW-0963">Cytoplasm</keyword>
<feature type="domain" description="4'-phosphopantetheinyl transferase" evidence="12">
    <location>
        <begin position="5"/>
        <end position="118"/>
    </location>
</feature>
<comment type="cofactor">
    <cofactor evidence="1 11">
        <name>Mg(2+)</name>
        <dbReference type="ChEBI" id="CHEBI:18420"/>
    </cofactor>
</comment>
<dbReference type="InterPro" id="IPR037143">
    <property type="entry name" value="4-PPantetheinyl_Trfase_dom_sf"/>
</dbReference>
<evidence type="ECO:0000256" key="8">
    <source>
        <dbReference type="ARBA" id="ARBA00022842"/>
    </source>
</evidence>
<reference evidence="13 14" key="2">
    <citation type="journal article" date="2015" name="BMC Genomics">
        <title>Analysis of three genomes within the thermophilic bacterial species Caldanaerobacter subterraneus with a focus on carbon monoxide dehydrogenase evolution and hydrolase diversity.</title>
        <authorList>
            <person name="Sant'Anna F.H."/>
            <person name="Lebedinsky A.V."/>
            <person name="Sokolova T.G."/>
            <person name="Robb F.T."/>
            <person name="Gonzalez J.M."/>
        </authorList>
    </citation>
    <scope>NUCLEOTIDE SEQUENCE [LARGE SCALE GENOMIC DNA]</scope>
    <source>
        <strain evidence="13 14">DSM 12653</strain>
    </source>
</reference>
<evidence type="ECO:0000256" key="3">
    <source>
        <dbReference type="ARBA" id="ARBA00022490"/>
    </source>
</evidence>
<evidence type="ECO:0000313" key="14">
    <source>
        <dbReference type="Proteomes" id="UP000010146"/>
    </source>
</evidence>
<dbReference type="InterPro" id="IPR004568">
    <property type="entry name" value="Ppantetheine-prot_Trfase_dom"/>
</dbReference>
<proteinExistence type="inferred from homology"/>
<accession>A0A0F5PMK4</accession>
<evidence type="ECO:0000256" key="6">
    <source>
        <dbReference type="ARBA" id="ARBA00022723"/>
    </source>
</evidence>
<comment type="function">
    <text evidence="11">Transfers the 4'-phosphopantetheine moiety from coenzyme A to a Ser of acyl-carrier-protein.</text>
</comment>
<evidence type="ECO:0000256" key="10">
    <source>
        <dbReference type="ARBA" id="ARBA00023160"/>
    </source>
</evidence>
<evidence type="ECO:0000256" key="2">
    <source>
        <dbReference type="ARBA" id="ARBA00010990"/>
    </source>
</evidence>
<keyword evidence="6 11" id="KW-0479">Metal-binding</keyword>
<keyword evidence="4 11" id="KW-0444">Lipid biosynthesis</keyword>
<dbReference type="InterPro" id="IPR008278">
    <property type="entry name" value="4-PPantetheinyl_Trfase_dom"/>
</dbReference>
<dbReference type="Gene3D" id="3.90.470.20">
    <property type="entry name" value="4'-phosphopantetheinyl transferase domain"/>
    <property type="match status" value="1"/>
</dbReference>
<comment type="similarity">
    <text evidence="11">Belongs to the P-Pant transferase superfamily. AcpS family.</text>
</comment>
<dbReference type="NCBIfam" id="TIGR00516">
    <property type="entry name" value="acpS"/>
    <property type="match status" value="1"/>
</dbReference>
<keyword evidence="8 11" id="KW-0460">Magnesium</keyword>
<evidence type="ECO:0000256" key="4">
    <source>
        <dbReference type="ARBA" id="ARBA00022516"/>
    </source>
</evidence>
<evidence type="ECO:0000256" key="1">
    <source>
        <dbReference type="ARBA" id="ARBA00001946"/>
    </source>
</evidence>
<dbReference type="GO" id="GO:0005829">
    <property type="term" value="C:cytosol"/>
    <property type="evidence" value="ECO:0007669"/>
    <property type="project" value="TreeGrafter"/>
</dbReference>
<organism evidence="13 14">
    <name type="scientific">Caldanaerobacter subterraneus subsp. pacificus DSM 12653</name>
    <dbReference type="NCBI Taxonomy" id="391606"/>
    <lineage>
        <taxon>Bacteria</taxon>
        <taxon>Bacillati</taxon>
        <taxon>Bacillota</taxon>
        <taxon>Clostridia</taxon>
        <taxon>Thermoanaerobacterales</taxon>
        <taxon>Thermoanaerobacteraceae</taxon>
        <taxon>Caldanaerobacter</taxon>
    </lineage>
</organism>
<feature type="binding site" evidence="11">
    <location>
        <position position="56"/>
    </location>
    <ligand>
        <name>Mg(2+)</name>
        <dbReference type="ChEBI" id="CHEBI:18420"/>
    </ligand>
</feature>
<dbReference type="GO" id="GO:0019878">
    <property type="term" value="P:lysine biosynthetic process via aminoadipic acid"/>
    <property type="evidence" value="ECO:0007669"/>
    <property type="project" value="TreeGrafter"/>
</dbReference>
<dbReference type="NCBIfam" id="TIGR00556">
    <property type="entry name" value="pantethn_trn"/>
    <property type="match status" value="1"/>
</dbReference>
<dbReference type="RefSeq" id="WP_043884095.1">
    <property type="nucleotide sequence ID" value="NZ_ABXP02000106.1"/>
</dbReference>
<comment type="similarity">
    <text evidence="2">Belongs to the P-Pant transferase superfamily. Gsp/Sfp/HetI/AcpT family.</text>
</comment>
<dbReference type="HAMAP" id="MF_00101">
    <property type="entry name" value="AcpS"/>
    <property type="match status" value="1"/>
</dbReference>
<sequence>MEIFVGTDIMEVERIKKILEKRPHFLERIFTEKERELLRKKKNPWPHLAGFFSAKESVSKVLGTGIRGFSWQDIEIIHNEYGKPEVVLKGKAKAIAAEKGIKEIKLSISHTSDYAVSVAIAVGGENS</sequence>
<evidence type="ECO:0000259" key="12">
    <source>
        <dbReference type="Pfam" id="PF01648"/>
    </source>
</evidence>
<evidence type="ECO:0000256" key="5">
    <source>
        <dbReference type="ARBA" id="ARBA00022679"/>
    </source>
</evidence>
<dbReference type="PANTHER" id="PTHR12215">
    <property type="entry name" value="PHOSPHOPANTETHEINE TRANSFERASE"/>
    <property type="match status" value="1"/>
</dbReference>
<gene>
    <name evidence="11" type="primary">acpS</name>
    <name evidence="13" type="ORF">CDSM653_01920</name>
</gene>
<dbReference type="AlphaFoldDB" id="A0A0F5PMK4"/>